<reference evidence="3 4" key="1">
    <citation type="submission" date="2020-08" db="EMBL/GenBank/DDBJ databases">
        <title>Genomic Encyclopedia of Type Strains, Phase III (KMG-III): the genomes of soil and plant-associated and newly described type strains.</title>
        <authorList>
            <person name="Whitman W."/>
        </authorList>
    </citation>
    <scope>NUCLEOTIDE SEQUENCE [LARGE SCALE GENOMIC DNA]</scope>
    <source>
        <strain evidence="3 4">CECT 7015</strain>
    </source>
</reference>
<evidence type="ECO:0000313" key="4">
    <source>
        <dbReference type="Proteomes" id="UP000554520"/>
    </source>
</evidence>
<feature type="domain" description="Cupin type-1" evidence="2">
    <location>
        <begin position="93"/>
        <end position="171"/>
    </location>
</feature>
<proteinExistence type="predicted"/>
<dbReference type="EMBL" id="JACHXN010000010">
    <property type="protein sequence ID" value="MBB3147021.1"/>
    <property type="molecule type" value="Genomic_DNA"/>
</dbReference>
<dbReference type="Pfam" id="PF00190">
    <property type="entry name" value="Cupin_1"/>
    <property type="match status" value="1"/>
</dbReference>
<evidence type="ECO:0000313" key="3">
    <source>
        <dbReference type="EMBL" id="MBB3147021.1"/>
    </source>
</evidence>
<comment type="caution">
    <text evidence="3">The sequence shown here is derived from an EMBL/GenBank/DDBJ whole genome shotgun (WGS) entry which is preliminary data.</text>
</comment>
<feature type="region of interest" description="Disordered" evidence="1">
    <location>
        <begin position="1"/>
        <end position="27"/>
    </location>
</feature>
<dbReference type="InterPro" id="IPR006045">
    <property type="entry name" value="Cupin_1"/>
</dbReference>
<dbReference type="Gene3D" id="2.60.120.10">
    <property type="entry name" value="Jelly Rolls"/>
    <property type="match status" value="2"/>
</dbReference>
<dbReference type="InterPro" id="IPR011051">
    <property type="entry name" value="RmlC_Cupin_sf"/>
</dbReference>
<feature type="compositionally biased region" description="Gly residues" evidence="1">
    <location>
        <begin position="1"/>
        <end position="11"/>
    </location>
</feature>
<accession>A0A839UE87</accession>
<organism evidence="3 4">
    <name type="scientific">Phyllobacterium trifolii</name>
    <dbReference type="NCBI Taxonomy" id="300193"/>
    <lineage>
        <taxon>Bacteria</taxon>
        <taxon>Pseudomonadati</taxon>
        <taxon>Pseudomonadota</taxon>
        <taxon>Alphaproteobacteria</taxon>
        <taxon>Hyphomicrobiales</taxon>
        <taxon>Phyllobacteriaceae</taxon>
        <taxon>Phyllobacterium</taxon>
    </lineage>
</organism>
<keyword evidence="3" id="KW-0223">Dioxygenase</keyword>
<keyword evidence="3" id="KW-0560">Oxidoreductase</keyword>
<keyword evidence="4" id="KW-1185">Reference proteome</keyword>
<evidence type="ECO:0000256" key="1">
    <source>
        <dbReference type="SAM" id="MobiDB-lite"/>
    </source>
</evidence>
<sequence length="412" mass="46935">MHQDPLGGGTGTHWHEPAGTKKAGFGEFKKQPTPYDQFMVEEDIPVFRDLGVSSVKNLPLKPWKRTGGRGTYIQLLGTETKWGCHLVEVPAAGALHPEKHMFEEIYIVVEGRGSTEVWLEGEGRKHVFEWQEGSMFSIPMNAMHRIVNATNSPALLLGGTTAPNVLNQIQNADAVFNNPYVFRDRFSGADDFYKYREEIEPDPVRGLAMRRTNFMPDAVNCELPLDNRRSPGYRRVEPFMTNNTFYYWIGQHENGRYSKAHAHTSAAILICLKGEGYTYTWPEEYGVNPWRDGHADKIKRLDYGPFGMVSAAPGGARWYHQHFSVSKEPFRLMAWFGPHNPGRDPGAPGEKHTDYTAIDVNEGGTAIPYWMEDPYIRKEYEEKLNRNGVEIRMKPEWYVTPDDTTKKMSTVV</sequence>
<dbReference type="AlphaFoldDB" id="A0A839UE87"/>
<gene>
    <name evidence="3" type="ORF">FHS21_003437</name>
</gene>
<dbReference type="SUPFAM" id="SSF51182">
    <property type="entry name" value="RmlC-like cupins"/>
    <property type="match status" value="1"/>
</dbReference>
<evidence type="ECO:0000259" key="2">
    <source>
        <dbReference type="Pfam" id="PF00190"/>
    </source>
</evidence>
<dbReference type="InterPro" id="IPR014710">
    <property type="entry name" value="RmlC-like_jellyroll"/>
</dbReference>
<dbReference type="RefSeq" id="WP_183663078.1">
    <property type="nucleotide sequence ID" value="NZ_JACHXN010000010.1"/>
</dbReference>
<dbReference type="Proteomes" id="UP000554520">
    <property type="component" value="Unassembled WGS sequence"/>
</dbReference>
<name>A0A839UE87_9HYPH</name>
<protein>
    <submittedName>
        <fullName evidence="3">Quercetin dioxygenase-like cupin family protein</fullName>
    </submittedName>
</protein>
<dbReference type="GO" id="GO:0051213">
    <property type="term" value="F:dioxygenase activity"/>
    <property type="evidence" value="ECO:0007669"/>
    <property type="project" value="UniProtKB-KW"/>
</dbReference>